<organism evidence="2 3">
    <name type="scientific">Clydaea vesicula</name>
    <dbReference type="NCBI Taxonomy" id="447962"/>
    <lineage>
        <taxon>Eukaryota</taxon>
        <taxon>Fungi</taxon>
        <taxon>Fungi incertae sedis</taxon>
        <taxon>Chytridiomycota</taxon>
        <taxon>Chytridiomycota incertae sedis</taxon>
        <taxon>Chytridiomycetes</taxon>
        <taxon>Lobulomycetales</taxon>
        <taxon>Lobulomycetaceae</taxon>
        <taxon>Clydaea</taxon>
    </lineage>
</organism>
<evidence type="ECO:0008006" key="4">
    <source>
        <dbReference type="Google" id="ProtNLM"/>
    </source>
</evidence>
<dbReference type="GO" id="GO:0032543">
    <property type="term" value="P:mitochondrial translation"/>
    <property type="evidence" value="ECO:0007669"/>
    <property type="project" value="TreeGrafter"/>
</dbReference>
<evidence type="ECO:0000313" key="2">
    <source>
        <dbReference type="EMBL" id="KAJ3221383.1"/>
    </source>
</evidence>
<dbReference type="GO" id="GO:0003735">
    <property type="term" value="F:structural constituent of ribosome"/>
    <property type="evidence" value="ECO:0007669"/>
    <property type="project" value="TreeGrafter"/>
</dbReference>
<dbReference type="PANTHER" id="PTHR28158:SF1">
    <property type="entry name" value="SMALL RIBOSOMAL SUBUNIT PROTEIN MS45"/>
    <property type="match status" value="1"/>
</dbReference>
<proteinExistence type="predicted"/>
<gene>
    <name evidence="2" type="ORF">HK099_003557</name>
</gene>
<dbReference type="InterPro" id="IPR021036">
    <property type="entry name" value="Ribosomal_mS45"/>
</dbReference>
<feature type="region of interest" description="Disordered" evidence="1">
    <location>
        <begin position="255"/>
        <end position="279"/>
    </location>
</feature>
<evidence type="ECO:0000313" key="3">
    <source>
        <dbReference type="Proteomes" id="UP001211065"/>
    </source>
</evidence>
<feature type="compositionally biased region" description="Basic and acidic residues" evidence="1">
    <location>
        <begin position="257"/>
        <end position="279"/>
    </location>
</feature>
<protein>
    <recommendedName>
        <fullName evidence="4">37S ribosomal protein S35, mitochondrial</fullName>
    </recommendedName>
</protein>
<dbReference type="Proteomes" id="UP001211065">
    <property type="component" value="Unassembled WGS sequence"/>
</dbReference>
<evidence type="ECO:0000256" key="1">
    <source>
        <dbReference type="SAM" id="MobiDB-lite"/>
    </source>
</evidence>
<dbReference type="AlphaFoldDB" id="A0AAD5XYT0"/>
<dbReference type="EMBL" id="JADGJW010000233">
    <property type="protein sequence ID" value="KAJ3221383.1"/>
    <property type="molecule type" value="Genomic_DNA"/>
</dbReference>
<name>A0AAD5XYT0_9FUNG</name>
<dbReference type="PANTHER" id="PTHR28158">
    <property type="entry name" value="37S RIBOSOMAL PROTEIN S35, MITOCHONDRIAL"/>
    <property type="match status" value="1"/>
</dbReference>
<accession>A0AAD5XYT0</accession>
<dbReference type="Pfam" id="PF12298">
    <property type="entry name" value="Bot1p"/>
    <property type="match status" value="1"/>
</dbReference>
<reference evidence="2" key="1">
    <citation type="submission" date="2020-05" db="EMBL/GenBank/DDBJ databases">
        <title>Phylogenomic resolution of chytrid fungi.</title>
        <authorList>
            <person name="Stajich J.E."/>
            <person name="Amses K."/>
            <person name="Simmons R."/>
            <person name="Seto K."/>
            <person name="Myers J."/>
            <person name="Bonds A."/>
            <person name="Quandt C.A."/>
            <person name="Barry K."/>
            <person name="Liu P."/>
            <person name="Grigoriev I."/>
            <person name="Longcore J.E."/>
            <person name="James T.Y."/>
        </authorList>
    </citation>
    <scope>NUCLEOTIDE SEQUENCE</scope>
    <source>
        <strain evidence="2">JEL0476</strain>
    </source>
</reference>
<comment type="caution">
    <text evidence="2">The sequence shown here is derived from an EMBL/GenBank/DDBJ whole genome shotgun (WGS) entry which is preliminary data.</text>
</comment>
<keyword evidence="3" id="KW-1185">Reference proteome</keyword>
<sequence length="353" mass="40726">MYNITKKTLNVNKKLSFSIFKFTQNQCFASKPKKSSESSEDSSDGKKKSDVSFRDLLETDSVEKLEADQWLKSPEGGLKYALNTLKLSENERRDRYLRFNTPFPSNPFYKPIPPLSNETRNKIYELYVENPVVYTTRKLGELFGISIIRVSAILRLKALEAEYAEKEITIQNRFSEHMDNLLLAETVNVDAKRSNATKRENLRPVIEDNLNPFFKLIEEEDNFTPDDAAHLLRKEPFANVEIRLDKQADKVFNLKPPVEDTSKTTEEKKSEQLDSKEKVESAEVSGEVAGSALQKENFKIIKKSYTKSQHQFLVVDSSSKDMFVGETDGTLRMANKAERWWKKNSKPTYLHNR</sequence>
<dbReference type="GO" id="GO:0005763">
    <property type="term" value="C:mitochondrial small ribosomal subunit"/>
    <property type="evidence" value="ECO:0007669"/>
    <property type="project" value="TreeGrafter"/>
</dbReference>